<dbReference type="Proteomes" id="UP001153076">
    <property type="component" value="Unassembled WGS sequence"/>
</dbReference>
<protein>
    <recommendedName>
        <fullName evidence="1">CCDC93 coiled-coil domain-containing protein</fullName>
    </recommendedName>
</protein>
<dbReference type="EMBL" id="JAKOGI010000899">
    <property type="protein sequence ID" value="KAJ8429382.1"/>
    <property type="molecule type" value="Genomic_DNA"/>
</dbReference>
<dbReference type="Pfam" id="PF09762">
    <property type="entry name" value="CCDC93_CC"/>
    <property type="match status" value="1"/>
</dbReference>
<reference evidence="2" key="1">
    <citation type="submission" date="2022-04" db="EMBL/GenBank/DDBJ databases">
        <title>Carnegiea gigantea Genome sequencing and assembly v2.</title>
        <authorList>
            <person name="Copetti D."/>
            <person name="Sanderson M.J."/>
            <person name="Burquez A."/>
            <person name="Wojciechowski M.F."/>
        </authorList>
    </citation>
    <scope>NUCLEOTIDE SEQUENCE</scope>
    <source>
        <strain evidence="2">SGP5-SGP5p</strain>
        <tissue evidence="2">Aerial part</tissue>
    </source>
</reference>
<name>A0A9Q1JQW4_9CARY</name>
<gene>
    <name evidence="2" type="ORF">Cgig2_002004</name>
</gene>
<dbReference type="PANTHER" id="PTHR16441:SF0">
    <property type="entry name" value="COILED-COIL DOMAIN-CONTAINING PROTEIN 93"/>
    <property type="match status" value="1"/>
</dbReference>
<evidence type="ECO:0000313" key="2">
    <source>
        <dbReference type="EMBL" id="KAJ8429382.1"/>
    </source>
</evidence>
<dbReference type="InterPro" id="IPR039116">
    <property type="entry name" value="CCDC93"/>
</dbReference>
<feature type="domain" description="CCDC93 coiled-coil" evidence="1">
    <location>
        <begin position="73"/>
        <end position="327"/>
    </location>
</feature>
<sequence>MGLKRSVGLTTGDLHCDVWAKHPRQLRPSDTVEDIEDALKSLGCPYALQANQIEDLDCVSIYPAVRWLVSLVNTNQHKSGHVNRRKAAVSNELKLLRGRIDEAGIDSTVQKLASLLKTSKALERQASNFHSECNKQHLRLTSEITALEEKLLLNCTDDKNLCHHLDHSICDLSRTLKHAKRELGSKLRESVSLKRQLDDVPIAEEILQYEHRFSELNVHIQDRLQRTRKYYATYNALLEIKDLMLKEISLLNSIDSQFQDAIGNPAGRTKLIDSMEAILRRTQQKLEKLQPGLQAERKTFDALREQYTAAIANQRRSAALLKAFQVDMPDLVP</sequence>
<comment type="caution">
    <text evidence="2">The sequence shown here is derived from an EMBL/GenBank/DDBJ whole genome shotgun (WGS) entry which is preliminary data.</text>
</comment>
<dbReference type="PANTHER" id="PTHR16441">
    <property type="entry name" value="FIDIPIDINE"/>
    <property type="match status" value="1"/>
</dbReference>
<dbReference type="OrthoDB" id="16092at2759"/>
<dbReference type="InterPro" id="IPR019159">
    <property type="entry name" value="CCDC93_CC"/>
</dbReference>
<dbReference type="AlphaFoldDB" id="A0A9Q1JQW4"/>
<evidence type="ECO:0000313" key="3">
    <source>
        <dbReference type="Proteomes" id="UP001153076"/>
    </source>
</evidence>
<evidence type="ECO:0000259" key="1">
    <source>
        <dbReference type="Pfam" id="PF09762"/>
    </source>
</evidence>
<keyword evidence="3" id="KW-1185">Reference proteome</keyword>
<proteinExistence type="predicted"/>
<accession>A0A9Q1JQW4</accession>
<organism evidence="2 3">
    <name type="scientific">Carnegiea gigantea</name>
    <dbReference type="NCBI Taxonomy" id="171969"/>
    <lineage>
        <taxon>Eukaryota</taxon>
        <taxon>Viridiplantae</taxon>
        <taxon>Streptophyta</taxon>
        <taxon>Embryophyta</taxon>
        <taxon>Tracheophyta</taxon>
        <taxon>Spermatophyta</taxon>
        <taxon>Magnoliopsida</taxon>
        <taxon>eudicotyledons</taxon>
        <taxon>Gunneridae</taxon>
        <taxon>Pentapetalae</taxon>
        <taxon>Caryophyllales</taxon>
        <taxon>Cactineae</taxon>
        <taxon>Cactaceae</taxon>
        <taxon>Cactoideae</taxon>
        <taxon>Echinocereeae</taxon>
        <taxon>Carnegiea</taxon>
    </lineage>
</organism>
<dbReference type="GO" id="GO:0006893">
    <property type="term" value="P:Golgi to plasma membrane transport"/>
    <property type="evidence" value="ECO:0007669"/>
    <property type="project" value="TreeGrafter"/>
</dbReference>